<comment type="caution">
    <text evidence="1">The sequence shown here is derived from an EMBL/GenBank/DDBJ whole genome shotgun (WGS) entry which is preliminary data.</text>
</comment>
<gene>
    <name evidence="1" type="ORF">AHMF7616_01869</name>
</gene>
<protein>
    <submittedName>
        <fullName evidence="1">Uncharacterized protein</fullName>
    </submittedName>
</protein>
<dbReference type="OrthoDB" id="957470at2"/>
<reference evidence="1 2" key="1">
    <citation type="submission" date="2018-04" db="EMBL/GenBank/DDBJ databases">
        <title>Adhaeribacter sp. HMF7616 genome sequencing and assembly.</title>
        <authorList>
            <person name="Kang H."/>
            <person name="Kang J."/>
            <person name="Cha I."/>
            <person name="Kim H."/>
            <person name="Joh K."/>
        </authorList>
    </citation>
    <scope>NUCLEOTIDE SEQUENCE [LARGE SCALE GENOMIC DNA]</scope>
    <source>
        <strain evidence="1 2">HMF7616</strain>
    </source>
</reference>
<proteinExistence type="predicted"/>
<organism evidence="1 2">
    <name type="scientific">Adhaeribacter pallidiroseus</name>
    <dbReference type="NCBI Taxonomy" id="2072847"/>
    <lineage>
        <taxon>Bacteria</taxon>
        <taxon>Pseudomonadati</taxon>
        <taxon>Bacteroidota</taxon>
        <taxon>Cytophagia</taxon>
        <taxon>Cytophagales</taxon>
        <taxon>Hymenobacteraceae</taxon>
        <taxon>Adhaeribacter</taxon>
    </lineage>
</organism>
<name>A0A369QJ36_9BACT</name>
<dbReference type="AlphaFoldDB" id="A0A369QJ36"/>
<evidence type="ECO:0000313" key="2">
    <source>
        <dbReference type="Proteomes" id="UP000253919"/>
    </source>
</evidence>
<dbReference type="RefSeq" id="WP_147275640.1">
    <property type="nucleotide sequence ID" value="NZ_QASA01000001.1"/>
</dbReference>
<sequence length="173" mass="19614">MTKQELDKLVEGKLEGWSFMVLSLLKQSMKNKRVTLSKETYNSLVAQVQSRSGDVAAKMLLSFHDSGRMRDMNTLRFKKRPPIEALEEFVRNVGIGKFNYSPGYDRGTIPISQAKAINRIAWGIAVSMQNNYQHTPGKWFNKTFFSSINKLCDEIATAYVAESGKHIAANFKK</sequence>
<dbReference type="Proteomes" id="UP000253919">
    <property type="component" value="Unassembled WGS sequence"/>
</dbReference>
<dbReference type="EMBL" id="QASA01000001">
    <property type="protein sequence ID" value="RDC63267.1"/>
    <property type="molecule type" value="Genomic_DNA"/>
</dbReference>
<accession>A0A369QJ36</accession>
<evidence type="ECO:0000313" key="1">
    <source>
        <dbReference type="EMBL" id="RDC63267.1"/>
    </source>
</evidence>
<keyword evidence="2" id="KW-1185">Reference proteome</keyword>